<dbReference type="Proteomes" id="UP001566132">
    <property type="component" value="Unassembled WGS sequence"/>
</dbReference>
<protein>
    <recommendedName>
        <fullName evidence="1">Myb/SANT-like DNA-binding domain-containing protein</fullName>
    </recommendedName>
</protein>
<reference evidence="2 3" key="1">
    <citation type="submission" date="2024-05" db="EMBL/GenBank/DDBJ databases">
        <title>Genetic variation in Jamaican populations of the coffee berry borer (Hypothenemus hampei).</title>
        <authorList>
            <person name="Errbii M."/>
            <person name="Myrie A."/>
        </authorList>
    </citation>
    <scope>NUCLEOTIDE SEQUENCE [LARGE SCALE GENOMIC DNA]</scope>
    <source>
        <strain evidence="2">JA-Hopewell-2020-01-JO</strain>
        <tissue evidence="2">Whole body</tissue>
    </source>
</reference>
<gene>
    <name evidence="2" type="ORF">ABEB36_007846</name>
</gene>
<dbReference type="AlphaFoldDB" id="A0ABD1EVB2"/>
<comment type="caution">
    <text evidence="2">The sequence shown here is derived from an EMBL/GenBank/DDBJ whole genome shotgun (WGS) entry which is preliminary data.</text>
</comment>
<name>A0ABD1EVB2_HYPHA</name>
<evidence type="ECO:0000313" key="2">
    <source>
        <dbReference type="EMBL" id="KAL1502744.1"/>
    </source>
</evidence>
<feature type="domain" description="Myb/SANT-like DNA-binding" evidence="1">
    <location>
        <begin position="1"/>
        <end position="51"/>
    </location>
</feature>
<accession>A0ABD1EVB2</accession>
<dbReference type="Pfam" id="PF13837">
    <property type="entry name" value="Myb_DNA-bind_4"/>
    <property type="match status" value="1"/>
</dbReference>
<dbReference type="InterPro" id="IPR044822">
    <property type="entry name" value="Myb_DNA-bind_4"/>
</dbReference>
<dbReference type="EMBL" id="JBDJPC010000005">
    <property type="protein sequence ID" value="KAL1502744.1"/>
    <property type="molecule type" value="Genomic_DNA"/>
</dbReference>
<proteinExistence type="predicted"/>
<keyword evidence="3" id="KW-1185">Reference proteome</keyword>
<organism evidence="2 3">
    <name type="scientific">Hypothenemus hampei</name>
    <name type="common">Coffee berry borer</name>
    <dbReference type="NCBI Taxonomy" id="57062"/>
    <lineage>
        <taxon>Eukaryota</taxon>
        <taxon>Metazoa</taxon>
        <taxon>Ecdysozoa</taxon>
        <taxon>Arthropoda</taxon>
        <taxon>Hexapoda</taxon>
        <taxon>Insecta</taxon>
        <taxon>Pterygota</taxon>
        <taxon>Neoptera</taxon>
        <taxon>Endopterygota</taxon>
        <taxon>Coleoptera</taxon>
        <taxon>Polyphaga</taxon>
        <taxon>Cucujiformia</taxon>
        <taxon>Curculionidae</taxon>
        <taxon>Scolytinae</taxon>
        <taxon>Hypothenemus</taxon>
    </lineage>
</organism>
<sequence length="69" mass="7896">MEKKGFKAKSPEAIKNKWKALKIAYYKCKKNNNKSGVDRTECEFFNILDEILGTRPSAILEGIDVLVDF</sequence>
<evidence type="ECO:0000313" key="3">
    <source>
        <dbReference type="Proteomes" id="UP001566132"/>
    </source>
</evidence>
<evidence type="ECO:0000259" key="1">
    <source>
        <dbReference type="Pfam" id="PF13837"/>
    </source>
</evidence>